<feature type="compositionally biased region" description="Low complexity" evidence="1">
    <location>
        <begin position="131"/>
        <end position="142"/>
    </location>
</feature>
<feature type="region of interest" description="Disordered" evidence="1">
    <location>
        <begin position="115"/>
        <end position="142"/>
    </location>
</feature>
<sequence length="142" mass="15184">MILKIFAVRESFRRFKQYGTSLTDKSIRGGPSSASSSVVTAEIMETDTDLLMPVPEESPYFPEKYPGKVCACARSANAASWARAKWTDRGQEQCQIDGGGRAVVLGRRRGILRAQSQSGGQTGSGGGGITLGISPLLSSKKR</sequence>
<evidence type="ECO:0000256" key="1">
    <source>
        <dbReference type="SAM" id="MobiDB-lite"/>
    </source>
</evidence>
<dbReference type="AlphaFoldDB" id="A0ABD1CQE1"/>
<comment type="caution">
    <text evidence="2">The sequence shown here is derived from an EMBL/GenBank/DDBJ whole genome shotgun (WGS) entry which is preliminary data.</text>
</comment>
<organism evidence="2 3">
    <name type="scientific">Culex pipiens pipiens</name>
    <name type="common">Northern house mosquito</name>
    <dbReference type="NCBI Taxonomy" id="38569"/>
    <lineage>
        <taxon>Eukaryota</taxon>
        <taxon>Metazoa</taxon>
        <taxon>Ecdysozoa</taxon>
        <taxon>Arthropoda</taxon>
        <taxon>Hexapoda</taxon>
        <taxon>Insecta</taxon>
        <taxon>Pterygota</taxon>
        <taxon>Neoptera</taxon>
        <taxon>Endopterygota</taxon>
        <taxon>Diptera</taxon>
        <taxon>Nematocera</taxon>
        <taxon>Culicoidea</taxon>
        <taxon>Culicidae</taxon>
        <taxon>Culicinae</taxon>
        <taxon>Culicini</taxon>
        <taxon>Culex</taxon>
        <taxon>Culex</taxon>
    </lineage>
</organism>
<dbReference type="EMBL" id="JBEHCU010010200">
    <property type="protein sequence ID" value="KAL1378629.1"/>
    <property type="molecule type" value="Genomic_DNA"/>
</dbReference>
<evidence type="ECO:0000313" key="2">
    <source>
        <dbReference type="EMBL" id="KAL1378629.1"/>
    </source>
</evidence>
<reference evidence="2 3" key="1">
    <citation type="submission" date="2024-05" db="EMBL/GenBank/DDBJ databases">
        <title>Culex pipiens pipiens assembly and annotation.</title>
        <authorList>
            <person name="Alout H."/>
            <person name="Durand T."/>
        </authorList>
    </citation>
    <scope>NUCLEOTIDE SEQUENCE [LARGE SCALE GENOMIC DNA]</scope>
    <source>
        <strain evidence="2">HA-2024</strain>
        <tissue evidence="2">Whole body</tissue>
    </source>
</reference>
<accession>A0ABD1CQE1</accession>
<gene>
    <name evidence="2" type="ORF">pipiens_015466</name>
</gene>
<protein>
    <submittedName>
        <fullName evidence="2">Uncharacterized protein</fullName>
    </submittedName>
</protein>
<feature type="compositionally biased region" description="Gly residues" evidence="1">
    <location>
        <begin position="120"/>
        <end position="130"/>
    </location>
</feature>
<dbReference type="Proteomes" id="UP001562425">
    <property type="component" value="Unassembled WGS sequence"/>
</dbReference>
<evidence type="ECO:0000313" key="3">
    <source>
        <dbReference type="Proteomes" id="UP001562425"/>
    </source>
</evidence>
<keyword evidence="3" id="KW-1185">Reference proteome</keyword>
<name>A0ABD1CQE1_CULPP</name>
<proteinExistence type="predicted"/>